<feature type="compositionally biased region" description="Basic and acidic residues" evidence="1">
    <location>
        <begin position="329"/>
        <end position="348"/>
    </location>
</feature>
<evidence type="ECO:0000256" key="1">
    <source>
        <dbReference type="SAM" id="MobiDB-lite"/>
    </source>
</evidence>
<name>A0A1I5TT10_9FIRM</name>
<accession>A0A1I5TT10</accession>
<dbReference type="EMBL" id="FOXO01000010">
    <property type="protein sequence ID" value="SFP86118.1"/>
    <property type="molecule type" value="Genomic_DNA"/>
</dbReference>
<dbReference type="Pfam" id="PF03432">
    <property type="entry name" value="Relaxase"/>
    <property type="match status" value="1"/>
</dbReference>
<dbReference type="InterPro" id="IPR005094">
    <property type="entry name" value="Endonuclease_MobA/VirD2"/>
</dbReference>
<feature type="compositionally biased region" description="Basic and acidic residues" evidence="1">
    <location>
        <begin position="361"/>
        <end position="389"/>
    </location>
</feature>
<dbReference type="AlphaFoldDB" id="A0A1I5TT10"/>
<reference evidence="4" key="1">
    <citation type="submission" date="2016-10" db="EMBL/GenBank/DDBJ databases">
        <authorList>
            <person name="Varghese N."/>
            <person name="Submissions S."/>
        </authorList>
    </citation>
    <scope>NUCLEOTIDE SEQUENCE [LARGE SCALE GENOMIC DNA]</scope>
    <source>
        <strain evidence="4">P18</strain>
    </source>
</reference>
<feature type="region of interest" description="Disordered" evidence="1">
    <location>
        <begin position="309"/>
        <end position="403"/>
    </location>
</feature>
<organism evidence="3 4">
    <name type="scientific">Butyrivibrio proteoclasticus</name>
    <dbReference type="NCBI Taxonomy" id="43305"/>
    <lineage>
        <taxon>Bacteria</taxon>
        <taxon>Bacillati</taxon>
        <taxon>Bacillota</taxon>
        <taxon>Clostridia</taxon>
        <taxon>Lachnospirales</taxon>
        <taxon>Lachnospiraceae</taxon>
        <taxon>Butyrivibrio</taxon>
    </lineage>
</organism>
<feature type="domain" description="MobA/VirD2-like nuclease" evidence="2">
    <location>
        <begin position="42"/>
        <end position="156"/>
    </location>
</feature>
<evidence type="ECO:0000259" key="2">
    <source>
        <dbReference type="Pfam" id="PF03432"/>
    </source>
</evidence>
<proteinExistence type="predicted"/>
<dbReference type="RefSeq" id="WP_074886821.1">
    <property type="nucleotide sequence ID" value="NZ_FOXO01000010.1"/>
</dbReference>
<evidence type="ECO:0000313" key="4">
    <source>
        <dbReference type="Proteomes" id="UP000182624"/>
    </source>
</evidence>
<sequence length="403" mass="45832">MAINKAVGKPAKSHGGLRNTIEYVLKDEKVKEGYLDVIGPYLEPTVNYDAVYRTWIEEKKLWDKDSGRMCAHNVISFHKDEQVTPAEVLEIGKAFAEEFFSGHQSVVAVHQDRDHLHCHIVTNSVSYIDGRKLHQSKKDLEQQKVFTNNLCREKGLHVAEKGRHFDGTPIEPGEIIAWNKNTYKLLTNDSKKSFLADCGIALMEVIPRSASKKEFISGMAEKGWSVKWEDKRKHIVFENERGDKVRDSKIEKTFSGLKVNKEDLAIEFERQNELRLGNTEATEPGNRSEESEYLDRYYAEVESVIAGISGGGSVGGSSEADSGEPSEGYADRGSEKSDTEQLVREVRTDICNSRAQSRELISAERKSVDRERERRLEEQRRALEQERTAEISCRSRRHSEPSR</sequence>
<protein>
    <submittedName>
        <fullName evidence="3">Relaxase/Mobilisation nuclease domain-containing protein</fullName>
    </submittedName>
</protein>
<dbReference type="OrthoDB" id="9762440at2"/>
<dbReference type="Proteomes" id="UP000182624">
    <property type="component" value="Unassembled WGS sequence"/>
</dbReference>
<gene>
    <name evidence="3" type="ORF">SAMN04487928_1103</name>
</gene>
<keyword evidence="4" id="KW-1185">Reference proteome</keyword>
<evidence type="ECO:0000313" key="3">
    <source>
        <dbReference type="EMBL" id="SFP86118.1"/>
    </source>
</evidence>